<evidence type="ECO:0000256" key="2">
    <source>
        <dbReference type="ARBA" id="ARBA00022679"/>
    </source>
</evidence>
<keyword evidence="6" id="KW-1185">Reference proteome</keyword>
<dbReference type="PANTHER" id="PTHR34383:SF3">
    <property type="entry name" value="POLYPHOSPHATE:AMP PHOSPHOTRANSFERASE"/>
    <property type="match status" value="1"/>
</dbReference>
<evidence type="ECO:0000256" key="3">
    <source>
        <dbReference type="ARBA" id="ARBA00022777"/>
    </source>
</evidence>
<dbReference type="PIRSF" id="PIRSF028756">
    <property type="entry name" value="PPK2_prd"/>
    <property type="match status" value="1"/>
</dbReference>
<dbReference type="Proteomes" id="UP000765802">
    <property type="component" value="Unassembled WGS sequence"/>
</dbReference>
<dbReference type="SUPFAM" id="SSF52540">
    <property type="entry name" value="P-loop containing nucleoside triphosphate hydrolases"/>
    <property type="match status" value="1"/>
</dbReference>
<dbReference type="EMBL" id="MBUA01000001">
    <property type="protein sequence ID" value="MBC6489659.1"/>
    <property type="molecule type" value="Genomic_DNA"/>
</dbReference>
<dbReference type="InterPro" id="IPR022300">
    <property type="entry name" value="PPK2-rel_1"/>
</dbReference>
<gene>
    <name evidence="5" type="ORF">BC349_01660</name>
</gene>
<dbReference type="PANTHER" id="PTHR34383">
    <property type="entry name" value="POLYPHOSPHATE:AMP PHOSPHOTRANSFERASE-RELATED"/>
    <property type="match status" value="1"/>
</dbReference>
<name>A0ABR7M482_9BACT</name>
<dbReference type="InterPro" id="IPR027417">
    <property type="entry name" value="P-loop_NTPase"/>
</dbReference>
<comment type="similarity">
    <text evidence="1">Belongs to the polyphosphate kinase 2 (PPK2) family. Class I subfamily.</text>
</comment>
<keyword evidence="2" id="KW-0808">Transferase</keyword>
<evidence type="ECO:0000256" key="1">
    <source>
        <dbReference type="ARBA" id="ARBA00009924"/>
    </source>
</evidence>
<proteinExistence type="inferred from homology"/>
<protein>
    <submittedName>
        <fullName evidence="5">Polyphosphate--nucleotide phosphotransferase</fullName>
    </submittedName>
</protein>
<accession>A0ABR7M482</accession>
<sequence>MHEKFKIKTGDHIRLSQLETKGSQHFFKSEAEAKEMLVNDVKKMQHLQQKMYAEGKKAILIIFQGMDTAGKDSCIRHIFSGINPQGCSVTSFKQPTAAELAHDFMWRHYAALPLKGFISIFNRSYYENVLVTRVHPQLLLKESLPGIATTDDVNAEFWDKRFETINSVEKQLTASGTTILKFFLHISKKEQKSRLLQRINDDDKNWKFNYSDLGERKLWDKYQDAYGSMLSHTSVHNAHWYAIPADEKWFSRVAISRIIVHALEEINVIYPVADSDKRKQLVSAAAALNDET</sequence>
<evidence type="ECO:0000259" key="4">
    <source>
        <dbReference type="Pfam" id="PF03976"/>
    </source>
</evidence>
<feature type="domain" description="Polyphosphate kinase-2-related" evidence="4">
    <location>
        <begin position="30"/>
        <end position="267"/>
    </location>
</feature>
<evidence type="ECO:0000313" key="6">
    <source>
        <dbReference type="Proteomes" id="UP000765802"/>
    </source>
</evidence>
<reference evidence="5 6" key="1">
    <citation type="submission" date="2016-07" db="EMBL/GenBank/DDBJ databases">
        <title>Genome analysis of Flavihumibacter stibioxidans YS-17.</title>
        <authorList>
            <person name="Shi K."/>
            <person name="Han Y."/>
            <person name="Wang G."/>
        </authorList>
    </citation>
    <scope>NUCLEOTIDE SEQUENCE [LARGE SCALE GENOMIC DNA]</scope>
    <source>
        <strain evidence="5 6">YS-17</strain>
    </source>
</reference>
<dbReference type="Pfam" id="PF03976">
    <property type="entry name" value="PPK2"/>
    <property type="match status" value="1"/>
</dbReference>
<dbReference type="NCBIfam" id="TIGR03709">
    <property type="entry name" value="PPK2_rel_1"/>
    <property type="match status" value="1"/>
</dbReference>
<dbReference type="InterPro" id="IPR022488">
    <property type="entry name" value="PPK2-related"/>
</dbReference>
<dbReference type="RefSeq" id="WP_187255015.1">
    <property type="nucleotide sequence ID" value="NZ_JBHULF010000006.1"/>
</dbReference>
<organism evidence="5 6">
    <name type="scientific">Flavihumibacter stibioxidans</name>
    <dbReference type="NCBI Taxonomy" id="1834163"/>
    <lineage>
        <taxon>Bacteria</taxon>
        <taxon>Pseudomonadati</taxon>
        <taxon>Bacteroidota</taxon>
        <taxon>Chitinophagia</taxon>
        <taxon>Chitinophagales</taxon>
        <taxon>Chitinophagaceae</taxon>
        <taxon>Flavihumibacter</taxon>
    </lineage>
</organism>
<dbReference type="InterPro" id="IPR016898">
    <property type="entry name" value="Polyphosphate_phosphotransfera"/>
</dbReference>
<keyword evidence="3" id="KW-0418">Kinase</keyword>
<evidence type="ECO:0000313" key="5">
    <source>
        <dbReference type="EMBL" id="MBC6489659.1"/>
    </source>
</evidence>
<comment type="caution">
    <text evidence="5">The sequence shown here is derived from an EMBL/GenBank/DDBJ whole genome shotgun (WGS) entry which is preliminary data.</text>
</comment>
<dbReference type="Gene3D" id="3.40.50.300">
    <property type="entry name" value="P-loop containing nucleotide triphosphate hydrolases"/>
    <property type="match status" value="1"/>
</dbReference>